<evidence type="ECO:0000313" key="2">
    <source>
        <dbReference type="Proteomes" id="UP000179807"/>
    </source>
</evidence>
<dbReference type="Proteomes" id="UP000179807">
    <property type="component" value="Unassembled WGS sequence"/>
</dbReference>
<reference evidence="1" key="1">
    <citation type="submission" date="2016-10" db="EMBL/GenBank/DDBJ databases">
        <authorList>
            <person name="Benchimol M."/>
            <person name="Almeida L.G."/>
            <person name="Vasconcelos A.T."/>
            <person name="Perreira-Neves A."/>
            <person name="Rosa I.A."/>
            <person name="Tasca T."/>
            <person name="Bogo M.R."/>
            <person name="de Souza W."/>
        </authorList>
    </citation>
    <scope>NUCLEOTIDE SEQUENCE [LARGE SCALE GENOMIC DNA]</scope>
    <source>
        <strain evidence="1">K</strain>
    </source>
</reference>
<protein>
    <submittedName>
        <fullName evidence="1">Uncharacterized protein</fullName>
    </submittedName>
</protein>
<accession>A0A1J4KCG9</accession>
<sequence>MNIFYSPNPKITSAKRPRRVARFVCPAMMLPPQGNISPSHAQITNFQNAPNIQPMPPKFNYCQFSDTISSRPPSSPSPIEMNHFYAMRDPKHAHYKDGETKCSNTQLGMSNSQKADLDQSIFEMDRQKPEHGTNSNHQIDRILHDKVPGSFGIVGKGNLPSIYYSHGKIVVSYS</sequence>
<organism evidence="1 2">
    <name type="scientific">Tritrichomonas foetus</name>
    <dbReference type="NCBI Taxonomy" id="1144522"/>
    <lineage>
        <taxon>Eukaryota</taxon>
        <taxon>Metamonada</taxon>
        <taxon>Parabasalia</taxon>
        <taxon>Tritrichomonadida</taxon>
        <taxon>Tritrichomonadidae</taxon>
        <taxon>Tritrichomonas</taxon>
    </lineage>
</organism>
<comment type="caution">
    <text evidence="1">The sequence shown here is derived from an EMBL/GenBank/DDBJ whole genome shotgun (WGS) entry which is preliminary data.</text>
</comment>
<gene>
    <name evidence="1" type="ORF">TRFO_22123</name>
</gene>
<evidence type="ECO:0000313" key="1">
    <source>
        <dbReference type="EMBL" id="OHT09119.1"/>
    </source>
</evidence>
<dbReference type="VEuPathDB" id="TrichDB:TRFO_22123"/>
<dbReference type="GeneID" id="94837081"/>
<name>A0A1J4KCG9_9EUKA</name>
<keyword evidence="2" id="KW-1185">Reference proteome</keyword>
<proteinExistence type="predicted"/>
<dbReference type="AlphaFoldDB" id="A0A1J4KCG9"/>
<dbReference type="EMBL" id="MLAK01000648">
    <property type="protein sequence ID" value="OHT09119.1"/>
    <property type="molecule type" value="Genomic_DNA"/>
</dbReference>
<dbReference type="RefSeq" id="XP_068362255.1">
    <property type="nucleotide sequence ID" value="XM_068502377.1"/>
</dbReference>